<dbReference type="OrthoDB" id="121140at2"/>
<feature type="transmembrane region" description="Helical" evidence="2">
    <location>
        <begin position="283"/>
        <end position="311"/>
    </location>
</feature>
<dbReference type="Pfam" id="PF25231">
    <property type="entry name" value="DUF7847"/>
    <property type="match status" value="1"/>
</dbReference>
<evidence type="ECO:0000259" key="3">
    <source>
        <dbReference type="Pfam" id="PF25231"/>
    </source>
</evidence>
<evidence type="ECO:0000313" key="5">
    <source>
        <dbReference type="Proteomes" id="UP000293519"/>
    </source>
</evidence>
<protein>
    <recommendedName>
        <fullName evidence="3">DUF7847 domain-containing protein</fullName>
    </recommendedName>
</protein>
<feature type="transmembrane region" description="Helical" evidence="2">
    <location>
        <begin position="91"/>
        <end position="110"/>
    </location>
</feature>
<feature type="compositionally biased region" description="Low complexity" evidence="1">
    <location>
        <begin position="15"/>
        <end position="56"/>
    </location>
</feature>
<evidence type="ECO:0000313" key="4">
    <source>
        <dbReference type="EMBL" id="RZS57438.1"/>
    </source>
</evidence>
<dbReference type="InterPro" id="IPR057169">
    <property type="entry name" value="DUF7847"/>
</dbReference>
<evidence type="ECO:0000256" key="1">
    <source>
        <dbReference type="SAM" id="MobiDB-lite"/>
    </source>
</evidence>
<feature type="region of interest" description="Disordered" evidence="1">
    <location>
        <begin position="1"/>
        <end position="60"/>
    </location>
</feature>
<dbReference type="EMBL" id="SGWW01000002">
    <property type="protein sequence ID" value="RZS57438.1"/>
    <property type="molecule type" value="Genomic_DNA"/>
</dbReference>
<keyword evidence="2" id="KW-1133">Transmembrane helix</keyword>
<feature type="transmembrane region" description="Helical" evidence="2">
    <location>
        <begin position="229"/>
        <end position="252"/>
    </location>
</feature>
<reference evidence="4 5" key="1">
    <citation type="journal article" date="2015" name="Stand. Genomic Sci.">
        <title>Genomic Encyclopedia of Bacterial and Archaeal Type Strains, Phase III: the genomes of soil and plant-associated and newly described type strains.</title>
        <authorList>
            <person name="Whitman W.B."/>
            <person name="Woyke T."/>
            <person name="Klenk H.P."/>
            <person name="Zhou Y."/>
            <person name="Lilburn T.G."/>
            <person name="Beck B.J."/>
            <person name="De Vos P."/>
            <person name="Vandamme P."/>
            <person name="Eisen J.A."/>
            <person name="Garrity G."/>
            <person name="Hugenholtz P."/>
            <person name="Kyrpides N.C."/>
        </authorList>
    </citation>
    <scope>NUCLEOTIDE SEQUENCE [LARGE SCALE GENOMIC DNA]</scope>
    <source>
        <strain evidence="4 5">CV2</strain>
    </source>
</reference>
<proteinExistence type="predicted"/>
<feature type="transmembrane region" description="Helical" evidence="2">
    <location>
        <begin position="331"/>
        <end position="362"/>
    </location>
</feature>
<name>A0A4Q7LTU0_9MICO</name>
<feature type="region of interest" description="Disordered" evidence="1">
    <location>
        <begin position="381"/>
        <end position="404"/>
    </location>
</feature>
<dbReference type="RefSeq" id="WP_130485008.1">
    <property type="nucleotide sequence ID" value="NZ_SGWW01000002.1"/>
</dbReference>
<feature type="transmembrane region" description="Helical" evidence="2">
    <location>
        <begin position="187"/>
        <end position="217"/>
    </location>
</feature>
<feature type="domain" description="DUF7847" evidence="3">
    <location>
        <begin position="76"/>
        <end position="357"/>
    </location>
</feature>
<keyword evidence="2" id="KW-0472">Membrane</keyword>
<accession>A0A4Q7LTU0</accession>
<evidence type="ECO:0000256" key="2">
    <source>
        <dbReference type="SAM" id="Phobius"/>
    </source>
</evidence>
<sequence>MSNDSPWTSPGWASPGGTPDADQGAGAPGGAPSANGAGSASGATPPSYGPAATGGWAPPPKPGLIPLRPIDFGTLFGATFGVLKRNPRSTFGAALLMNALVTIVAFGAVFGLSFSSIDRLTQASGDEAEAIAAGTIGLVLIGSLLATAVALVAQALLQGVITIEVSRQILGEKNTLRQLLARGKGRWGALIGWTLLLSLALMVAVALLVGIVVLMIVIGETAVGGPTSIALGVVFGIVGGIGMAVLAAWLWIKLALVPAALMIERLTLGQAIRRAWTLVRGSFWRTFGILLLITVIVQISASIVTTPFSLVATFGGLLANPAGDEFTNSTFLIVANVVSVAVTVVVGAIGAVLTTSAVALIYTDIRMRREGLDLDLQQATEQSAAGGTPADPYVRGLDGATRPL</sequence>
<keyword evidence="2" id="KW-0812">Transmembrane</keyword>
<comment type="caution">
    <text evidence="4">The sequence shown here is derived from an EMBL/GenBank/DDBJ whole genome shotgun (WGS) entry which is preliminary data.</text>
</comment>
<keyword evidence="5" id="KW-1185">Reference proteome</keyword>
<gene>
    <name evidence="4" type="ORF">EV141_1150</name>
</gene>
<organism evidence="4 5">
    <name type="scientific">Microcella putealis</name>
    <dbReference type="NCBI Taxonomy" id="337005"/>
    <lineage>
        <taxon>Bacteria</taxon>
        <taxon>Bacillati</taxon>
        <taxon>Actinomycetota</taxon>
        <taxon>Actinomycetes</taxon>
        <taxon>Micrococcales</taxon>
        <taxon>Microbacteriaceae</taxon>
        <taxon>Microcella</taxon>
    </lineage>
</organism>
<dbReference type="AlphaFoldDB" id="A0A4Q7LTU0"/>
<dbReference type="Proteomes" id="UP000293519">
    <property type="component" value="Unassembled WGS sequence"/>
</dbReference>
<feature type="transmembrane region" description="Helical" evidence="2">
    <location>
        <begin position="130"/>
        <end position="157"/>
    </location>
</feature>